<dbReference type="InterPro" id="IPR036388">
    <property type="entry name" value="WH-like_DNA-bd_sf"/>
</dbReference>
<feature type="region of interest" description="Disordered" evidence="1">
    <location>
        <begin position="68"/>
        <end position="114"/>
    </location>
</feature>
<sequence length="280" mass="29387">MARAQNFPATHLVASAGLHARSLVLKTSSGVARLPTTTTTLLCCVRKDRQRENLFSLFLKPFAMVTTPAKSKKTSRRSKRTKMSAENGATASQTNGTAPGAAEPTSAIATEAPVGKRVTAKPAATSAAATSKPKKVVKSAVTAPGAHSTYIEMIKVAITELKEKTGSSRAAILKHITQHNQVGDNGKMVNAHLRQALIRGVSTGALNKPRGTASTAAKPKTSPKKSVKSAKKVAAKPATTSITTTASAPTVVKPKKLLSKSSCCCYQNHSSIQEDITYQK</sequence>
<evidence type="ECO:0000313" key="4">
    <source>
        <dbReference type="WBParaSite" id="jg1622"/>
    </source>
</evidence>
<organism evidence="3 4">
    <name type="scientific">Ditylenchus dipsaci</name>
    <dbReference type="NCBI Taxonomy" id="166011"/>
    <lineage>
        <taxon>Eukaryota</taxon>
        <taxon>Metazoa</taxon>
        <taxon>Ecdysozoa</taxon>
        <taxon>Nematoda</taxon>
        <taxon>Chromadorea</taxon>
        <taxon>Rhabditida</taxon>
        <taxon>Tylenchina</taxon>
        <taxon>Tylenchomorpha</taxon>
        <taxon>Sphaerularioidea</taxon>
        <taxon>Anguinidae</taxon>
        <taxon>Anguininae</taxon>
        <taxon>Ditylenchus</taxon>
    </lineage>
</organism>
<feature type="compositionally biased region" description="Polar residues" evidence="1">
    <location>
        <begin position="87"/>
        <end position="97"/>
    </location>
</feature>
<feature type="compositionally biased region" description="Basic residues" evidence="1">
    <location>
        <begin position="70"/>
        <end position="82"/>
    </location>
</feature>
<dbReference type="GO" id="GO:0000786">
    <property type="term" value="C:nucleosome"/>
    <property type="evidence" value="ECO:0007669"/>
    <property type="project" value="InterPro"/>
</dbReference>
<feature type="compositionally biased region" description="Basic residues" evidence="1">
    <location>
        <begin position="221"/>
        <end position="234"/>
    </location>
</feature>
<accession>A0A915D5I6</accession>
<feature type="domain" description="H15" evidence="2">
    <location>
        <begin position="146"/>
        <end position="231"/>
    </location>
</feature>
<keyword evidence="3" id="KW-1185">Reference proteome</keyword>
<dbReference type="AlphaFoldDB" id="A0A915D5I6"/>
<reference evidence="4" key="1">
    <citation type="submission" date="2022-11" db="UniProtKB">
        <authorList>
            <consortium name="WormBaseParasite"/>
        </authorList>
    </citation>
    <scope>IDENTIFICATION</scope>
</reference>
<dbReference type="InterPro" id="IPR036390">
    <property type="entry name" value="WH_DNA-bd_sf"/>
</dbReference>
<dbReference type="InterPro" id="IPR005818">
    <property type="entry name" value="Histone_H1/H5_H15"/>
</dbReference>
<feature type="compositionally biased region" description="Low complexity" evidence="1">
    <location>
        <begin position="235"/>
        <end position="247"/>
    </location>
</feature>
<evidence type="ECO:0000313" key="3">
    <source>
        <dbReference type="Proteomes" id="UP000887574"/>
    </source>
</evidence>
<proteinExistence type="predicted"/>
<dbReference type="PROSITE" id="PS51504">
    <property type="entry name" value="H15"/>
    <property type="match status" value="1"/>
</dbReference>
<dbReference type="CDD" id="cd00073">
    <property type="entry name" value="H15"/>
    <property type="match status" value="1"/>
</dbReference>
<dbReference type="SMART" id="SM00526">
    <property type="entry name" value="H15"/>
    <property type="match status" value="1"/>
</dbReference>
<name>A0A915D5I6_9BILA</name>
<dbReference type="Proteomes" id="UP000887574">
    <property type="component" value="Unplaced"/>
</dbReference>
<evidence type="ECO:0000256" key="1">
    <source>
        <dbReference type="SAM" id="MobiDB-lite"/>
    </source>
</evidence>
<evidence type="ECO:0000259" key="2">
    <source>
        <dbReference type="PROSITE" id="PS51504"/>
    </source>
</evidence>
<protein>
    <submittedName>
        <fullName evidence="4">H15 domain-containing protein</fullName>
    </submittedName>
</protein>
<dbReference type="GO" id="GO:0003677">
    <property type="term" value="F:DNA binding"/>
    <property type="evidence" value="ECO:0007669"/>
    <property type="project" value="InterPro"/>
</dbReference>
<dbReference type="Pfam" id="PF00538">
    <property type="entry name" value="Linker_histone"/>
    <property type="match status" value="1"/>
</dbReference>
<dbReference type="Gene3D" id="1.10.10.10">
    <property type="entry name" value="Winged helix-like DNA-binding domain superfamily/Winged helix DNA-binding domain"/>
    <property type="match status" value="1"/>
</dbReference>
<dbReference type="GO" id="GO:0006334">
    <property type="term" value="P:nucleosome assembly"/>
    <property type="evidence" value="ECO:0007669"/>
    <property type="project" value="InterPro"/>
</dbReference>
<feature type="region of interest" description="Disordered" evidence="1">
    <location>
        <begin position="204"/>
        <end position="247"/>
    </location>
</feature>
<dbReference type="WBParaSite" id="jg1622">
    <property type="protein sequence ID" value="jg1622"/>
    <property type="gene ID" value="jg1622"/>
</dbReference>
<dbReference type="SUPFAM" id="SSF46785">
    <property type="entry name" value="Winged helix' DNA-binding domain"/>
    <property type="match status" value="1"/>
</dbReference>